<keyword evidence="1" id="KW-0472">Membrane</keyword>
<dbReference type="EMBL" id="CP003923">
    <property type="protein sequence ID" value="AIC93526.1"/>
    <property type="molecule type" value="Genomic_DNA"/>
</dbReference>
<proteinExistence type="predicted"/>
<dbReference type="KEGG" id="ble:BleG1_0918"/>
<keyword evidence="1" id="KW-1133">Transmembrane helix</keyword>
<keyword evidence="1" id="KW-0812">Transmembrane</keyword>
<evidence type="ECO:0000313" key="2">
    <source>
        <dbReference type="EMBL" id="AIC93526.1"/>
    </source>
</evidence>
<evidence type="ECO:0008006" key="4">
    <source>
        <dbReference type="Google" id="ProtNLM"/>
    </source>
</evidence>
<dbReference type="RefSeq" id="WP_158318492.1">
    <property type="nucleotide sequence ID" value="NZ_CP003923.1"/>
</dbReference>
<reference evidence="2 3" key="1">
    <citation type="journal article" date="2014" name="Gene">
        <title>A comparative genomic analysis of the alkalitolerant soil bacterium Bacillus lehensis G1.</title>
        <authorList>
            <person name="Noor Y.M."/>
            <person name="Samsulrizal N.H."/>
            <person name="Jema'on N.A."/>
            <person name="Low K.O."/>
            <person name="Ramli A.N."/>
            <person name="Alias N.I."/>
            <person name="Damis S.I."/>
            <person name="Fuzi S.F."/>
            <person name="Isa M.N."/>
            <person name="Murad A.M."/>
            <person name="Raih M.F."/>
            <person name="Bakar F.D."/>
            <person name="Najimudin N."/>
            <person name="Mahadi N.M."/>
            <person name="Illias R.M."/>
        </authorList>
    </citation>
    <scope>NUCLEOTIDE SEQUENCE [LARGE SCALE GENOMIC DNA]</scope>
    <source>
        <strain evidence="2 3">G1</strain>
    </source>
</reference>
<gene>
    <name evidence="2" type="ORF">BleG1_0918</name>
</gene>
<feature type="transmembrane region" description="Helical" evidence="1">
    <location>
        <begin position="6"/>
        <end position="35"/>
    </location>
</feature>
<dbReference type="HOGENOM" id="CLU_3004528_0_0_9"/>
<keyword evidence="3" id="KW-1185">Reference proteome</keyword>
<protein>
    <recommendedName>
        <fullName evidence="4">DUF2273 domain-containing protein</fullName>
    </recommendedName>
</protein>
<evidence type="ECO:0000313" key="3">
    <source>
        <dbReference type="Proteomes" id="UP000027142"/>
    </source>
</evidence>
<name>A0A060LQH1_9BACI</name>
<dbReference type="PATRIC" id="fig|1246626.3.peg.925"/>
<organism evidence="2 3">
    <name type="scientific">Shouchella lehensis G1</name>
    <dbReference type="NCBI Taxonomy" id="1246626"/>
    <lineage>
        <taxon>Bacteria</taxon>
        <taxon>Bacillati</taxon>
        <taxon>Bacillota</taxon>
        <taxon>Bacilli</taxon>
        <taxon>Bacillales</taxon>
        <taxon>Bacillaceae</taxon>
        <taxon>Shouchella</taxon>
    </lineage>
</organism>
<dbReference type="AlphaFoldDB" id="A0A060LQH1"/>
<dbReference type="Proteomes" id="UP000027142">
    <property type="component" value="Chromosome"/>
</dbReference>
<sequence length="56" mass="5815">MNGSLIIGMLVGIVLGFIAAGSLGALIGLCAGILFHIANGLDSLNQFIKEKEKRSE</sequence>
<evidence type="ECO:0000256" key="1">
    <source>
        <dbReference type="SAM" id="Phobius"/>
    </source>
</evidence>
<accession>A0A060LQH1</accession>